<dbReference type="InterPro" id="IPR050951">
    <property type="entry name" value="Retrovirus_Pol_polyprotein"/>
</dbReference>
<dbReference type="PANTHER" id="PTHR37984">
    <property type="entry name" value="PROTEIN CBG26694"/>
    <property type="match status" value="1"/>
</dbReference>
<evidence type="ECO:0000256" key="1">
    <source>
        <dbReference type="SAM" id="MobiDB-lite"/>
    </source>
</evidence>
<gene>
    <name evidence="3" type="ORF">PEVE_00028135</name>
</gene>
<evidence type="ECO:0000259" key="2">
    <source>
        <dbReference type="Pfam" id="PF17921"/>
    </source>
</evidence>
<reference evidence="3 4" key="1">
    <citation type="submission" date="2022-05" db="EMBL/GenBank/DDBJ databases">
        <authorList>
            <consortium name="Genoscope - CEA"/>
            <person name="William W."/>
        </authorList>
    </citation>
    <scope>NUCLEOTIDE SEQUENCE [LARGE SCALE GENOMIC DNA]</scope>
</reference>
<sequence>MTTREVEQASAIDEELCAVKECLNGKPWDHLAYKKYLPHSSELCSIGQLILRGTRIVIPKKLRPRVLSLTSEGHLDMVGTKQKLCSKVRWPGMEKDAETHCKTGYGWQLSKEPFMPKDADVEIPSPIPPTKASTKTISGANSAGHPAALS</sequence>
<dbReference type="EMBL" id="CALNXI010000039">
    <property type="protein sequence ID" value="CAH3016324.1"/>
    <property type="molecule type" value="Genomic_DNA"/>
</dbReference>
<comment type="caution">
    <text evidence="3">The sequence shown here is derived from an EMBL/GenBank/DDBJ whole genome shotgun (WGS) entry which is preliminary data.</text>
</comment>
<feature type="compositionally biased region" description="Polar residues" evidence="1">
    <location>
        <begin position="131"/>
        <end position="141"/>
    </location>
</feature>
<dbReference type="PANTHER" id="PTHR37984:SF11">
    <property type="entry name" value="INTEGRASE CATALYTIC DOMAIN-CONTAINING PROTEIN"/>
    <property type="match status" value="1"/>
</dbReference>
<accession>A0ABN8LH54</accession>
<organism evidence="3 4">
    <name type="scientific">Porites evermanni</name>
    <dbReference type="NCBI Taxonomy" id="104178"/>
    <lineage>
        <taxon>Eukaryota</taxon>
        <taxon>Metazoa</taxon>
        <taxon>Cnidaria</taxon>
        <taxon>Anthozoa</taxon>
        <taxon>Hexacorallia</taxon>
        <taxon>Scleractinia</taxon>
        <taxon>Fungiina</taxon>
        <taxon>Poritidae</taxon>
        <taxon>Porites</taxon>
    </lineage>
</organism>
<evidence type="ECO:0000313" key="4">
    <source>
        <dbReference type="Proteomes" id="UP001159427"/>
    </source>
</evidence>
<keyword evidence="4" id="KW-1185">Reference proteome</keyword>
<dbReference type="Pfam" id="PF17921">
    <property type="entry name" value="Integrase_H2C2"/>
    <property type="match status" value="1"/>
</dbReference>
<proteinExistence type="predicted"/>
<evidence type="ECO:0000313" key="3">
    <source>
        <dbReference type="EMBL" id="CAH3016324.1"/>
    </source>
</evidence>
<feature type="domain" description="Integrase zinc-binding" evidence="2">
    <location>
        <begin position="58"/>
        <end position="111"/>
    </location>
</feature>
<protein>
    <recommendedName>
        <fullName evidence="2">Integrase zinc-binding domain-containing protein</fullName>
    </recommendedName>
</protein>
<dbReference type="Proteomes" id="UP001159427">
    <property type="component" value="Unassembled WGS sequence"/>
</dbReference>
<dbReference type="Gene3D" id="1.10.340.70">
    <property type="match status" value="1"/>
</dbReference>
<name>A0ABN8LH54_9CNID</name>
<dbReference type="InterPro" id="IPR041588">
    <property type="entry name" value="Integrase_H2C2"/>
</dbReference>
<feature type="region of interest" description="Disordered" evidence="1">
    <location>
        <begin position="118"/>
        <end position="150"/>
    </location>
</feature>